<evidence type="ECO:0000256" key="3">
    <source>
        <dbReference type="PROSITE-ProRule" id="PRU00023"/>
    </source>
</evidence>
<dbReference type="InterPro" id="IPR025676">
    <property type="entry name" value="Clr5_dom"/>
</dbReference>
<feature type="repeat" description="ANK" evidence="3">
    <location>
        <begin position="1172"/>
        <end position="1204"/>
    </location>
</feature>
<dbReference type="InterPro" id="IPR036770">
    <property type="entry name" value="Ankyrin_rpt-contain_sf"/>
</dbReference>
<feature type="repeat" description="ANK" evidence="3">
    <location>
        <begin position="613"/>
        <end position="645"/>
    </location>
</feature>
<dbReference type="PANTHER" id="PTHR24198:SF165">
    <property type="entry name" value="ANKYRIN REPEAT-CONTAINING PROTEIN-RELATED"/>
    <property type="match status" value="1"/>
</dbReference>
<dbReference type="PROSITE" id="PS50088">
    <property type="entry name" value="ANK_REPEAT"/>
    <property type="match status" value="7"/>
</dbReference>
<organism evidence="5 6">
    <name type="scientific">Stachybotrys elegans</name>
    <dbReference type="NCBI Taxonomy" id="80388"/>
    <lineage>
        <taxon>Eukaryota</taxon>
        <taxon>Fungi</taxon>
        <taxon>Dikarya</taxon>
        <taxon>Ascomycota</taxon>
        <taxon>Pezizomycotina</taxon>
        <taxon>Sordariomycetes</taxon>
        <taxon>Hypocreomycetidae</taxon>
        <taxon>Hypocreales</taxon>
        <taxon>Stachybotryaceae</taxon>
        <taxon>Stachybotrys</taxon>
    </lineage>
</organism>
<dbReference type="SUPFAM" id="SSF48403">
    <property type="entry name" value="Ankyrin repeat"/>
    <property type="match status" value="3"/>
</dbReference>
<dbReference type="Pfam" id="PF12796">
    <property type="entry name" value="Ank_2"/>
    <property type="match status" value="3"/>
</dbReference>
<reference evidence="5" key="1">
    <citation type="journal article" date="2021" name="Nat. Commun.">
        <title>Genetic determinants of endophytism in the Arabidopsis root mycobiome.</title>
        <authorList>
            <person name="Mesny F."/>
            <person name="Miyauchi S."/>
            <person name="Thiergart T."/>
            <person name="Pickel B."/>
            <person name="Atanasova L."/>
            <person name="Karlsson M."/>
            <person name="Huettel B."/>
            <person name="Barry K.W."/>
            <person name="Haridas S."/>
            <person name="Chen C."/>
            <person name="Bauer D."/>
            <person name="Andreopoulos W."/>
            <person name="Pangilinan J."/>
            <person name="LaButti K."/>
            <person name="Riley R."/>
            <person name="Lipzen A."/>
            <person name="Clum A."/>
            <person name="Drula E."/>
            <person name="Henrissat B."/>
            <person name="Kohler A."/>
            <person name="Grigoriev I.V."/>
            <person name="Martin F.M."/>
            <person name="Hacquard S."/>
        </authorList>
    </citation>
    <scope>NUCLEOTIDE SEQUENCE</scope>
    <source>
        <strain evidence="5">MPI-CAGE-CH-0235</strain>
    </source>
</reference>
<keyword evidence="2 3" id="KW-0040">ANK repeat</keyword>
<evidence type="ECO:0000313" key="6">
    <source>
        <dbReference type="Proteomes" id="UP000813444"/>
    </source>
</evidence>
<feature type="repeat" description="ANK" evidence="3">
    <location>
        <begin position="731"/>
        <end position="758"/>
    </location>
</feature>
<feature type="repeat" description="ANK" evidence="3">
    <location>
        <begin position="1245"/>
        <end position="1277"/>
    </location>
</feature>
<dbReference type="OrthoDB" id="539213at2759"/>
<gene>
    <name evidence="5" type="ORF">B0I35DRAFT_439671</name>
</gene>
<evidence type="ECO:0000256" key="1">
    <source>
        <dbReference type="ARBA" id="ARBA00022737"/>
    </source>
</evidence>
<keyword evidence="1" id="KW-0677">Repeat</keyword>
<evidence type="ECO:0000259" key="4">
    <source>
        <dbReference type="Pfam" id="PF14420"/>
    </source>
</evidence>
<dbReference type="InterPro" id="IPR002110">
    <property type="entry name" value="Ankyrin_rpt"/>
</dbReference>
<evidence type="ECO:0000313" key="5">
    <source>
        <dbReference type="EMBL" id="KAH7310778.1"/>
    </source>
</evidence>
<dbReference type="Pfam" id="PF14420">
    <property type="entry name" value="Clr5"/>
    <property type="match status" value="1"/>
</dbReference>
<name>A0A8K0SKE5_9HYPO</name>
<comment type="caution">
    <text evidence="5">The sequence shown here is derived from an EMBL/GenBank/DDBJ whole genome shotgun (WGS) entry which is preliminary data.</text>
</comment>
<accession>A0A8K0SKE5</accession>
<sequence length="1382" mass="152684">MLSGIPKTRQELWDAYRDEIRCLFLEKEQSLPAIIETLKAQGFVATKSQLEKQLKKWNFRQRIDRKNWVAIGHRIAKRRASNKDSAVWISGVRVSDKTVHRQSIRYNPILPTATSPRLDADAPVDIRTPPAPYVSSFVWPELPFILFQRRLNNFRDFTQPGFDGLKLLNNETTQGFAVAHGYSVTTAFNAWVRTCQTAIPVFEESEPESDRALTERSTGLKFRELVKTLVFQLSNNLRIDDSLDMFLVLAKAVGPANLPLLNASRGLSELSFLEKVFKMALQQLCGNLGYWSTMLEYGDPERAIYLGILRWALTSNFSADTVVHIVLKPQSYTRYFVGPLQVAAMSMAADVVELLLKHNTPVDSVVYSSLFREYPLELALRSLSTCSHSDCPGNRGSERVIRLLLDAGAGSNEKARDYQLLEAVRAGNLEVAKVLLNRGANLHSVTTNHFYGADSGIHRFRRVQLCGGGELYRDHLVANSTVLTAAAEFTVHRRPGIVPVSNAHSDETSPAESRWHELDSESTVLRLLRTLIEWMEAESQEPLLITHSLRLVDVALIAAARNHNRVLSWLIEMGVDVLSSNSDGVSPLLVATREGNLIACQLLLDNGALNRQHGTFALHAAVAFSQNRVLKKLISAQADIDARPDPQEIKRALNQVGAPCSEYVYGTALHTAMRISLTGGGSKIRDESIMILMNAGASLVGEELAFGARIGNPTLVRLALAFGASPNEINDSKTCLQVAFSCGQTDIARILLQAGANLAGGELVLGVRGRNADLVHLALAAGASPNERNNSRTCLYIAFLHGETDIARILLQAGADLVGGELVLGVRERNADLVHLALAAGASPHEREQGYSRETCLEIACTHCDTHILKVLLQAGAALRGDELFLVSYNLGCLTAGEDKYTAYVLNTLSLLEHHGADPQRRHQDGASLLEWAYSLGNLPLIRWATHRSDNGYDSGLVCAMTQYITRTGCQQTLLSLKNLLKLRVATHKDADAFEGTALSLAALSPHPSSVISLLLSCIPPSNEGCTPFDRTERLFDDEFLDSSLEAGEGNKQYVLGSAKLFMEHCFWRNSKVRCGSPLIAATVAATEDPARMLLNHGLQADRISLLFAVGRGSLGLVESFLIGGKQELGQRPQSSHKLPNPLLLAVQRNDLEMIRFLLRYDYDLDERPDHDSPTPLQEAVKLKNWSIASYLLDAGADVNARPAGDDGHTVLQYTAAYGNLEFARKLLDRNVPAKIDGHRARGENGRTALESAAEYGRLDMVQLLLSSGAKLSGTGQRQYVRAMQFAEDNDYGAVLKLLRDRREWECEGGKLRWESTYEVDCHGTTVSECSDSDCSEEHQESEWECRKAEMEVSYSPSGYTWNLWDFMFEYPNEIQTSDPLS</sequence>
<keyword evidence="6" id="KW-1185">Reference proteome</keyword>
<dbReference type="EMBL" id="JAGPNK010000012">
    <property type="protein sequence ID" value="KAH7310778.1"/>
    <property type="molecule type" value="Genomic_DNA"/>
</dbReference>
<dbReference type="SMART" id="SM00248">
    <property type="entry name" value="ANK"/>
    <property type="match status" value="13"/>
</dbReference>
<dbReference type="Pfam" id="PF00023">
    <property type="entry name" value="Ank"/>
    <property type="match status" value="1"/>
</dbReference>
<feature type="domain" description="Clr5" evidence="4">
    <location>
        <begin position="10"/>
        <end position="60"/>
    </location>
</feature>
<dbReference type="PROSITE" id="PS50297">
    <property type="entry name" value="ANK_REP_REGION"/>
    <property type="match status" value="6"/>
</dbReference>
<feature type="repeat" description="ANK" evidence="3">
    <location>
        <begin position="415"/>
        <end position="447"/>
    </location>
</feature>
<feature type="repeat" description="ANK" evidence="3">
    <location>
        <begin position="583"/>
        <end position="608"/>
    </location>
</feature>
<protein>
    <submittedName>
        <fullName evidence="5">Ankyrin repeat-containing domain protein</fullName>
    </submittedName>
</protein>
<dbReference type="Gene3D" id="1.25.40.20">
    <property type="entry name" value="Ankyrin repeat-containing domain"/>
    <property type="match status" value="5"/>
</dbReference>
<evidence type="ECO:0000256" key="2">
    <source>
        <dbReference type="ARBA" id="ARBA00023043"/>
    </source>
</evidence>
<dbReference type="PANTHER" id="PTHR24198">
    <property type="entry name" value="ANKYRIN REPEAT AND PROTEIN KINASE DOMAIN-CONTAINING PROTEIN"/>
    <property type="match status" value="1"/>
</dbReference>
<feature type="repeat" description="ANK" evidence="3">
    <location>
        <begin position="790"/>
        <end position="817"/>
    </location>
</feature>
<dbReference type="Proteomes" id="UP000813444">
    <property type="component" value="Unassembled WGS sequence"/>
</dbReference>
<proteinExistence type="predicted"/>
<dbReference type="GO" id="GO:0005737">
    <property type="term" value="C:cytoplasm"/>
    <property type="evidence" value="ECO:0007669"/>
    <property type="project" value="TreeGrafter"/>
</dbReference>